<dbReference type="InterPro" id="IPR000600">
    <property type="entry name" value="ROK"/>
</dbReference>
<organism evidence="2 3">
    <name type="scientific">Flexivirga endophytica</name>
    <dbReference type="NCBI Taxonomy" id="1849103"/>
    <lineage>
        <taxon>Bacteria</taxon>
        <taxon>Bacillati</taxon>
        <taxon>Actinomycetota</taxon>
        <taxon>Actinomycetes</taxon>
        <taxon>Micrococcales</taxon>
        <taxon>Dermacoccaceae</taxon>
        <taxon>Flexivirga</taxon>
    </lineage>
</organism>
<evidence type="ECO:0000313" key="2">
    <source>
        <dbReference type="EMBL" id="GGB31396.1"/>
    </source>
</evidence>
<accession>A0A916WTI4</accession>
<dbReference type="InterPro" id="IPR036390">
    <property type="entry name" value="WH_DNA-bd_sf"/>
</dbReference>
<dbReference type="EMBL" id="BMHI01000003">
    <property type="protein sequence ID" value="GGB31396.1"/>
    <property type="molecule type" value="Genomic_DNA"/>
</dbReference>
<comment type="similarity">
    <text evidence="1">Belongs to the ROK (NagC/XylR) family.</text>
</comment>
<sequence>MDRTGLSRATVSSVIGELAGRGLISERRVPAPRGIGRPVARVTLNRAAGLAIGVDIGVSHVAVAVGDLSRSVLVERWTSLPRGHRATEGVGLVLASIEEALEEASADPDQLVGAAISIAAPVAPDSSRLLVPGVLPGWNGSELTEQVAQRWGIPVAMENDANLGALGESVFCGVDDEPILYVKVASRIGLGITLGSTLHRGHDGYAGEFGHVTVDPAGATCWCGRRGCLELYAGGDGLLRALADCRPRIASVDDLIRLAHRGDAQVLAAVAAGARALAGALANVALVLNPSSILLGGELAALGDLLAGPIRDELQNIPFGRPVRVATSALGERASLLGALALVLSESTRFEDLSREGPAEATTA</sequence>
<dbReference type="Gene3D" id="1.10.10.10">
    <property type="entry name" value="Winged helix-like DNA-binding domain superfamily/Winged helix DNA-binding domain"/>
    <property type="match status" value="1"/>
</dbReference>
<evidence type="ECO:0000313" key="3">
    <source>
        <dbReference type="Proteomes" id="UP000636793"/>
    </source>
</evidence>
<protein>
    <submittedName>
        <fullName evidence="2">Transcriptional regulator</fullName>
    </submittedName>
</protein>
<proteinExistence type="inferred from homology"/>
<dbReference type="InterPro" id="IPR036388">
    <property type="entry name" value="WH-like_DNA-bd_sf"/>
</dbReference>
<dbReference type="AlphaFoldDB" id="A0A916WTI4"/>
<dbReference type="RefSeq" id="WP_188837100.1">
    <property type="nucleotide sequence ID" value="NZ_BMHI01000003.1"/>
</dbReference>
<reference evidence="2" key="1">
    <citation type="journal article" date="2014" name="Int. J. Syst. Evol. Microbiol.">
        <title>Complete genome sequence of Corynebacterium casei LMG S-19264T (=DSM 44701T), isolated from a smear-ripened cheese.</title>
        <authorList>
            <consortium name="US DOE Joint Genome Institute (JGI-PGF)"/>
            <person name="Walter F."/>
            <person name="Albersmeier A."/>
            <person name="Kalinowski J."/>
            <person name="Ruckert C."/>
        </authorList>
    </citation>
    <scope>NUCLEOTIDE SEQUENCE</scope>
    <source>
        <strain evidence="2">CGMCC 1.15085</strain>
    </source>
</reference>
<name>A0A916WTI4_9MICO</name>
<dbReference type="PANTHER" id="PTHR18964">
    <property type="entry name" value="ROK (REPRESSOR, ORF, KINASE) FAMILY"/>
    <property type="match status" value="1"/>
</dbReference>
<dbReference type="InterPro" id="IPR043129">
    <property type="entry name" value="ATPase_NBD"/>
</dbReference>
<dbReference type="SUPFAM" id="SSF53067">
    <property type="entry name" value="Actin-like ATPase domain"/>
    <property type="match status" value="1"/>
</dbReference>
<keyword evidence="3" id="KW-1185">Reference proteome</keyword>
<gene>
    <name evidence="2" type="ORF">GCM10011492_22550</name>
</gene>
<dbReference type="Pfam" id="PF00480">
    <property type="entry name" value="ROK"/>
    <property type="match status" value="1"/>
</dbReference>
<dbReference type="Proteomes" id="UP000636793">
    <property type="component" value="Unassembled WGS sequence"/>
</dbReference>
<evidence type="ECO:0000256" key="1">
    <source>
        <dbReference type="ARBA" id="ARBA00006479"/>
    </source>
</evidence>
<comment type="caution">
    <text evidence="2">The sequence shown here is derived from an EMBL/GenBank/DDBJ whole genome shotgun (WGS) entry which is preliminary data.</text>
</comment>
<dbReference type="Gene3D" id="3.30.420.40">
    <property type="match status" value="2"/>
</dbReference>
<reference evidence="2" key="2">
    <citation type="submission" date="2020-09" db="EMBL/GenBank/DDBJ databases">
        <authorList>
            <person name="Sun Q."/>
            <person name="Zhou Y."/>
        </authorList>
    </citation>
    <scope>NUCLEOTIDE SEQUENCE</scope>
    <source>
        <strain evidence="2">CGMCC 1.15085</strain>
    </source>
</reference>
<dbReference type="PANTHER" id="PTHR18964:SF173">
    <property type="entry name" value="GLUCOKINASE"/>
    <property type="match status" value="1"/>
</dbReference>
<dbReference type="SUPFAM" id="SSF46785">
    <property type="entry name" value="Winged helix' DNA-binding domain"/>
    <property type="match status" value="1"/>
</dbReference>